<dbReference type="Proteomes" id="UP001234989">
    <property type="component" value="Chromosome 4"/>
</dbReference>
<protein>
    <submittedName>
        <fullName evidence="1">Uncharacterized protein</fullName>
    </submittedName>
</protein>
<name>A0AAF0QS38_SOLVR</name>
<sequence length="97" mass="11275">MDKATILLQHSTRALWKGTFPLEGYLFRQVWDFDCSINSDVLITNFFSEALSILLLLEVRTSVLLDWNVKHVFMIYGQLTVLMKATINSYNSHECQM</sequence>
<keyword evidence="2" id="KW-1185">Reference proteome</keyword>
<gene>
    <name evidence="1" type="ORF">MTR67_020990</name>
</gene>
<accession>A0AAF0QS38</accession>
<dbReference type="AlphaFoldDB" id="A0AAF0QS38"/>
<organism evidence="1 2">
    <name type="scientific">Solanum verrucosum</name>
    <dbReference type="NCBI Taxonomy" id="315347"/>
    <lineage>
        <taxon>Eukaryota</taxon>
        <taxon>Viridiplantae</taxon>
        <taxon>Streptophyta</taxon>
        <taxon>Embryophyta</taxon>
        <taxon>Tracheophyta</taxon>
        <taxon>Spermatophyta</taxon>
        <taxon>Magnoliopsida</taxon>
        <taxon>eudicotyledons</taxon>
        <taxon>Gunneridae</taxon>
        <taxon>Pentapetalae</taxon>
        <taxon>asterids</taxon>
        <taxon>lamiids</taxon>
        <taxon>Solanales</taxon>
        <taxon>Solanaceae</taxon>
        <taxon>Solanoideae</taxon>
        <taxon>Solaneae</taxon>
        <taxon>Solanum</taxon>
    </lineage>
</organism>
<proteinExistence type="predicted"/>
<evidence type="ECO:0000313" key="1">
    <source>
        <dbReference type="EMBL" id="WMV27605.1"/>
    </source>
</evidence>
<dbReference type="EMBL" id="CP133615">
    <property type="protein sequence ID" value="WMV27605.1"/>
    <property type="molecule type" value="Genomic_DNA"/>
</dbReference>
<evidence type="ECO:0000313" key="2">
    <source>
        <dbReference type="Proteomes" id="UP001234989"/>
    </source>
</evidence>
<feature type="non-terminal residue" evidence="1">
    <location>
        <position position="97"/>
    </location>
</feature>
<reference evidence="1" key="1">
    <citation type="submission" date="2023-08" db="EMBL/GenBank/DDBJ databases">
        <title>A de novo genome assembly of Solanum verrucosum Schlechtendal, a Mexican diploid species geographically isolated from the other diploid A-genome species in potato relatives.</title>
        <authorList>
            <person name="Hosaka K."/>
        </authorList>
    </citation>
    <scope>NUCLEOTIDE SEQUENCE</scope>
    <source>
        <tissue evidence="1">Young leaves</tissue>
    </source>
</reference>